<comment type="caution">
    <text evidence="6">The sequence shown here is derived from an EMBL/GenBank/DDBJ whole genome shotgun (WGS) entry which is preliminary data.</text>
</comment>
<proteinExistence type="predicted"/>
<dbReference type="GO" id="GO:0000981">
    <property type="term" value="F:DNA-binding transcription factor activity, RNA polymerase II-specific"/>
    <property type="evidence" value="ECO:0007669"/>
    <property type="project" value="TreeGrafter"/>
</dbReference>
<dbReference type="OrthoDB" id="295274at2759"/>
<keyword evidence="1" id="KW-0805">Transcription regulation</keyword>
<gene>
    <name evidence="6" type="ORF">GOMPHAMPRED_004988</name>
</gene>
<feature type="domain" description="BZIP" evidence="5">
    <location>
        <begin position="166"/>
        <end position="229"/>
    </location>
</feature>
<dbReference type="PANTHER" id="PTHR23351">
    <property type="entry name" value="FOS TRANSCRIPTION FACTOR-RELATED"/>
    <property type="match status" value="1"/>
</dbReference>
<dbReference type="SUPFAM" id="SSF57959">
    <property type="entry name" value="Leucine zipper domain"/>
    <property type="match status" value="1"/>
</dbReference>
<keyword evidence="7" id="KW-1185">Reference proteome</keyword>
<dbReference type="InterPro" id="IPR000837">
    <property type="entry name" value="AP-1"/>
</dbReference>
<evidence type="ECO:0000259" key="5">
    <source>
        <dbReference type="PROSITE" id="PS50217"/>
    </source>
</evidence>
<feature type="compositionally biased region" description="Polar residues" evidence="4">
    <location>
        <begin position="252"/>
        <end position="265"/>
    </location>
</feature>
<dbReference type="PROSITE" id="PS00036">
    <property type="entry name" value="BZIP_BASIC"/>
    <property type="match status" value="1"/>
</dbReference>
<accession>A0A8H3EQ85</accession>
<evidence type="ECO:0000256" key="3">
    <source>
        <dbReference type="ARBA" id="ARBA00023163"/>
    </source>
</evidence>
<keyword evidence="2" id="KW-0238">DNA-binding</keyword>
<feature type="compositionally biased region" description="Basic residues" evidence="4">
    <location>
        <begin position="147"/>
        <end position="156"/>
    </location>
</feature>
<dbReference type="PRINTS" id="PR00042">
    <property type="entry name" value="LEUZIPPRFOS"/>
</dbReference>
<feature type="region of interest" description="Disordered" evidence="4">
    <location>
        <begin position="125"/>
        <end position="197"/>
    </location>
</feature>
<evidence type="ECO:0000256" key="4">
    <source>
        <dbReference type="SAM" id="MobiDB-lite"/>
    </source>
</evidence>
<dbReference type="InterPro" id="IPR046347">
    <property type="entry name" value="bZIP_sf"/>
</dbReference>
<evidence type="ECO:0000313" key="6">
    <source>
        <dbReference type="EMBL" id="CAF9906981.1"/>
    </source>
</evidence>
<dbReference type="EMBL" id="CAJPDQ010000003">
    <property type="protein sequence ID" value="CAF9906981.1"/>
    <property type="molecule type" value="Genomic_DNA"/>
</dbReference>
<dbReference type="CDD" id="cd14687">
    <property type="entry name" value="bZIP_ATF2"/>
    <property type="match status" value="1"/>
</dbReference>
<dbReference type="Pfam" id="PF00170">
    <property type="entry name" value="bZIP_1"/>
    <property type="match status" value="1"/>
</dbReference>
<evidence type="ECO:0000256" key="2">
    <source>
        <dbReference type="ARBA" id="ARBA00023125"/>
    </source>
</evidence>
<name>A0A8H3EQ85_9LECA</name>
<dbReference type="InterPro" id="IPR004827">
    <property type="entry name" value="bZIP"/>
</dbReference>
<dbReference type="SMART" id="SM00338">
    <property type="entry name" value="BRLZ"/>
    <property type="match status" value="1"/>
</dbReference>
<sequence length="274" mass="30555">MTAFSGTSTPRFDSTFDMAFGTPRDLFNMDDKHDYFSSGVTKLQSDYGFPGMFSNSPYPAHMDITPPQTAIEPPSDWSYTVESKDAIPQQLSNVADFNTKTAKIQYGQTTPPDEAIRAPDMEELKNGFPAQSKPGKGESVAATKPTKSSKKSKKHARSSESTNEESDKRSKFLERNRVAASKCRQKKKEYNSQLEQRAKDLERKNTFLKMELEKLATEKINLMTAMACHTPADCGCHAIHKHLATFQAQYSEPNPEYTRQASVDSSAPVKESAD</sequence>
<dbReference type="AlphaFoldDB" id="A0A8H3EQ85"/>
<dbReference type="GO" id="GO:0005634">
    <property type="term" value="C:nucleus"/>
    <property type="evidence" value="ECO:0007669"/>
    <property type="project" value="TreeGrafter"/>
</dbReference>
<dbReference type="PANTHER" id="PTHR23351:SF24">
    <property type="entry name" value="ACTIVATING TRANSCRIPTION FACTOR 3-RELATED"/>
    <property type="match status" value="1"/>
</dbReference>
<organism evidence="6 7">
    <name type="scientific">Gomphillus americanus</name>
    <dbReference type="NCBI Taxonomy" id="1940652"/>
    <lineage>
        <taxon>Eukaryota</taxon>
        <taxon>Fungi</taxon>
        <taxon>Dikarya</taxon>
        <taxon>Ascomycota</taxon>
        <taxon>Pezizomycotina</taxon>
        <taxon>Lecanoromycetes</taxon>
        <taxon>OSLEUM clade</taxon>
        <taxon>Ostropomycetidae</taxon>
        <taxon>Ostropales</taxon>
        <taxon>Graphidaceae</taxon>
        <taxon>Gomphilloideae</taxon>
        <taxon>Gomphillus</taxon>
    </lineage>
</organism>
<reference evidence="6" key="1">
    <citation type="submission" date="2021-03" db="EMBL/GenBank/DDBJ databases">
        <authorList>
            <person name="Tagirdzhanova G."/>
        </authorList>
    </citation>
    <scope>NUCLEOTIDE SEQUENCE</scope>
</reference>
<evidence type="ECO:0000256" key="1">
    <source>
        <dbReference type="ARBA" id="ARBA00023015"/>
    </source>
</evidence>
<feature type="region of interest" description="Disordered" evidence="4">
    <location>
        <begin position="252"/>
        <end position="274"/>
    </location>
</feature>
<dbReference type="GO" id="GO:0000978">
    <property type="term" value="F:RNA polymerase II cis-regulatory region sequence-specific DNA binding"/>
    <property type="evidence" value="ECO:0007669"/>
    <property type="project" value="TreeGrafter"/>
</dbReference>
<protein>
    <recommendedName>
        <fullName evidence="5">BZIP domain-containing protein</fullName>
    </recommendedName>
</protein>
<dbReference type="Proteomes" id="UP000664169">
    <property type="component" value="Unassembled WGS sequence"/>
</dbReference>
<feature type="compositionally biased region" description="Basic and acidic residues" evidence="4">
    <location>
        <begin position="165"/>
        <end position="177"/>
    </location>
</feature>
<keyword evidence="3" id="KW-0804">Transcription</keyword>
<dbReference type="PROSITE" id="PS50217">
    <property type="entry name" value="BZIP"/>
    <property type="match status" value="1"/>
</dbReference>
<dbReference type="Gene3D" id="1.20.5.170">
    <property type="match status" value="1"/>
</dbReference>
<evidence type="ECO:0000313" key="7">
    <source>
        <dbReference type="Proteomes" id="UP000664169"/>
    </source>
</evidence>